<name>A0A0D0DMZ1_9AGAM</name>
<dbReference type="EMBL" id="KN825588">
    <property type="protein sequence ID" value="KIK83704.1"/>
    <property type="molecule type" value="Genomic_DNA"/>
</dbReference>
<dbReference type="Proteomes" id="UP000054538">
    <property type="component" value="Unassembled WGS sequence"/>
</dbReference>
<protein>
    <submittedName>
        <fullName evidence="1">Uncharacterized protein</fullName>
    </submittedName>
</protein>
<reference evidence="1 2" key="1">
    <citation type="submission" date="2014-04" db="EMBL/GenBank/DDBJ databases">
        <authorList>
            <consortium name="DOE Joint Genome Institute"/>
            <person name="Kuo A."/>
            <person name="Kohler A."/>
            <person name="Jargeat P."/>
            <person name="Nagy L.G."/>
            <person name="Floudas D."/>
            <person name="Copeland A."/>
            <person name="Barry K.W."/>
            <person name="Cichocki N."/>
            <person name="Veneault-Fourrey C."/>
            <person name="LaButti K."/>
            <person name="Lindquist E.A."/>
            <person name="Lipzen A."/>
            <person name="Lundell T."/>
            <person name="Morin E."/>
            <person name="Murat C."/>
            <person name="Sun H."/>
            <person name="Tunlid A."/>
            <person name="Henrissat B."/>
            <person name="Grigoriev I.V."/>
            <person name="Hibbett D.S."/>
            <person name="Martin F."/>
            <person name="Nordberg H.P."/>
            <person name="Cantor M.N."/>
            <person name="Hua S.X."/>
        </authorList>
    </citation>
    <scope>NUCLEOTIDE SEQUENCE [LARGE SCALE GENOMIC DNA]</scope>
    <source>
        <strain evidence="1 2">Ve08.2h10</strain>
    </source>
</reference>
<organism evidence="1 2">
    <name type="scientific">Paxillus rubicundulus Ve08.2h10</name>
    <dbReference type="NCBI Taxonomy" id="930991"/>
    <lineage>
        <taxon>Eukaryota</taxon>
        <taxon>Fungi</taxon>
        <taxon>Dikarya</taxon>
        <taxon>Basidiomycota</taxon>
        <taxon>Agaricomycotina</taxon>
        <taxon>Agaricomycetes</taxon>
        <taxon>Agaricomycetidae</taxon>
        <taxon>Boletales</taxon>
        <taxon>Paxilineae</taxon>
        <taxon>Paxillaceae</taxon>
        <taxon>Paxillus</taxon>
    </lineage>
</organism>
<dbReference type="HOGENOM" id="CLU_2027473_0_0_1"/>
<dbReference type="OrthoDB" id="4743193at2759"/>
<accession>A0A0D0DMZ1</accession>
<gene>
    <name evidence="1" type="ORF">PAXRUDRAFT_153072</name>
</gene>
<sequence length="106" mass="11606">MGMDNSYWDEVDEIGLGGFIEGLVGRGGLKLSMKERCDKQHSVIKMIKKIVIFSILMQSMNQKSNALQSILGIFLWAAHAPQKVINSLAHMGISISTDAINAPICT</sequence>
<reference evidence="2" key="2">
    <citation type="submission" date="2015-01" db="EMBL/GenBank/DDBJ databases">
        <title>Evolutionary Origins and Diversification of the Mycorrhizal Mutualists.</title>
        <authorList>
            <consortium name="DOE Joint Genome Institute"/>
            <consortium name="Mycorrhizal Genomics Consortium"/>
            <person name="Kohler A."/>
            <person name="Kuo A."/>
            <person name="Nagy L.G."/>
            <person name="Floudas D."/>
            <person name="Copeland A."/>
            <person name="Barry K.W."/>
            <person name="Cichocki N."/>
            <person name="Veneault-Fourrey C."/>
            <person name="LaButti K."/>
            <person name="Lindquist E.A."/>
            <person name="Lipzen A."/>
            <person name="Lundell T."/>
            <person name="Morin E."/>
            <person name="Murat C."/>
            <person name="Riley R."/>
            <person name="Ohm R."/>
            <person name="Sun H."/>
            <person name="Tunlid A."/>
            <person name="Henrissat B."/>
            <person name="Grigoriev I.V."/>
            <person name="Hibbett D.S."/>
            <person name="Martin F."/>
        </authorList>
    </citation>
    <scope>NUCLEOTIDE SEQUENCE [LARGE SCALE GENOMIC DNA]</scope>
    <source>
        <strain evidence="2">Ve08.2h10</strain>
    </source>
</reference>
<keyword evidence="2" id="KW-1185">Reference proteome</keyword>
<dbReference type="InParanoid" id="A0A0D0DMZ1"/>
<dbReference type="AlphaFoldDB" id="A0A0D0DMZ1"/>
<evidence type="ECO:0000313" key="1">
    <source>
        <dbReference type="EMBL" id="KIK83704.1"/>
    </source>
</evidence>
<proteinExistence type="predicted"/>
<evidence type="ECO:0000313" key="2">
    <source>
        <dbReference type="Proteomes" id="UP000054538"/>
    </source>
</evidence>